<proteinExistence type="predicted"/>
<evidence type="ECO:0000256" key="13">
    <source>
        <dbReference type="ARBA" id="ARBA00048494"/>
    </source>
</evidence>
<evidence type="ECO:0000256" key="6">
    <source>
        <dbReference type="ARBA" id="ARBA00023136"/>
    </source>
</evidence>
<keyword evidence="8" id="KW-0170">Cobalt</keyword>
<dbReference type="SUPFAM" id="SSF88713">
    <property type="entry name" value="Glycoside hydrolase/deacetylase"/>
    <property type="match status" value="1"/>
</dbReference>
<evidence type="ECO:0000259" key="16">
    <source>
        <dbReference type="PROSITE" id="PS51677"/>
    </source>
</evidence>
<keyword evidence="14" id="KW-0812">Transmembrane</keyword>
<name>A0A8H7Y0Z4_PSICU</name>
<dbReference type="GO" id="GO:0000272">
    <property type="term" value="P:polysaccharide catabolic process"/>
    <property type="evidence" value="ECO:0007669"/>
    <property type="project" value="UniProtKB-KW"/>
</dbReference>
<feature type="domain" description="NodB homology" evidence="16">
    <location>
        <begin position="150"/>
        <end position="331"/>
    </location>
</feature>
<dbReference type="GO" id="GO:0005886">
    <property type="term" value="C:plasma membrane"/>
    <property type="evidence" value="ECO:0007669"/>
    <property type="project" value="UniProtKB-SubCell"/>
</dbReference>
<accession>A0A8H7Y0Z4</accession>
<keyword evidence="10" id="KW-0961">Cell wall biogenesis/degradation</keyword>
<dbReference type="Pfam" id="PF01522">
    <property type="entry name" value="Polysacc_deac_1"/>
    <property type="match status" value="1"/>
</dbReference>
<evidence type="ECO:0000256" key="11">
    <source>
        <dbReference type="ARBA" id="ARBA00023326"/>
    </source>
</evidence>
<dbReference type="OrthoDB" id="407355at2759"/>
<reference evidence="17" key="1">
    <citation type="submission" date="2021-02" db="EMBL/GenBank/DDBJ databases">
        <title>Psilocybe cubensis genome.</title>
        <authorList>
            <person name="Mckernan K.J."/>
            <person name="Crawford S."/>
            <person name="Trippe A."/>
            <person name="Kane L.T."/>
            <person name="Mclaughlin S."/>
        </authorList>
    </citation>
    <scope>NUCLEOTIDE SEQUENCE [LARGE SCALE GENOMIC DNA]</scope>
    <source>
        <strain evidence="17">MGC-MH-2018</strain>
    </source>
</reference>
<dbReference type="GO" id="GO:0071555">
    <property type="term" value="P:cell wall organization"/>
    <property type="evidence" value="ECO:0007669"/>
    <property type="project" value="UniProtKB-KW"/>
</dbReference>
<keyword evidence="4" id="KW-0336">GPI-anchor</keyword>
<comment type="subcellular location">
    <subcellularLocation>
        <location evidence="2">Cell membrane</location>
        <topology evidence="2">Lipid-anchor</topology>
        <topology evidence="2">GPI-anchor</topology>
    </subcellularLocation>
</comment>
<dbReference type="PANTHER" id="PTHR10587">
    <property type="entry name" value="GLYCOSYL TRANSFERASE-RELATED"/>
    <property type="match status" value="1"/>
</dbReference>
<evidence type="ECO:0000256" key="5">
    <source>
        <dbReference type="ARBA" id="ARBA00023024"/>
    </source>
</evidence>
<dbReference type="GO" id="GO:0009272">
    <property type="term" value="P:fungal-type cell wall biogenesis"/>
    <property type="evidence" value="ECO:0007669"/>
    <property type="project" value="UniProtKB-ARBA"/>
</dbReference>
<dbReference type="InterPro" id="IPR002509">
    <property type="entry name" value="NODB_dom"/>
</dbReference>
<evidence type="ECO:0000256" key="3">
    <source>
        <dbReference type="ARBA" id="ARBA00022475"/>
    </source>
</evidence>
<dbReference type="EC" id="3.5.1.41" evidence="12"/>
<keyword evidence="11" id="KW-0624">Polysaccharide degradation</keyword>
<protein>
    <recommendedName>
        <fullName evidence="12">chitin deacetylase</fullName>
        <ecNumber evidence="12">3.5.1.41</ecNumber>
    </recommendedName>
</protein>
<comment type="caution">
    <text evidence="17">The sequence shown here is derived from an EMBL/GenBank/DDBJ whole genome shotgun (WGS) entry which is preliminary data.</text>
</comment>
<comment type="cofactor">
    <cofactor evidence="1">
        <name>Co(2+)</name>
        <dbReference type="ChEBI" id="CHEBI:48828"/>
    </cofactor>
</comment>
<dbReference type="EMBL" id="JAFIQS010000005">
    <property type="protein sequence ID" value="KAG5169239.1"/>
    <property type="molecule type" value="Genomic_DNA"/>
</dbReference>
<evidence type="ECO:0000256" key="8">
    <source>
        <dbReference type="ARBA" id="ARBA00023285"/>
    </source>
</evidence>
<keyword evidence="9" id="KW-0449">Lipoprotein</keyword>
<evidence type="ECO:0000256" key="14">
    <source>
        <dbReference type="SAM" id="Phobius"/>
    </source>
</evidence>
<evidence type="ECO:0000256" key="12">
    <source>
        <dbReference type="ARBA" id="ARBA00024056"/>
    </source>
</evidence>
<evidence type="ECO:0000256" key="2">
    <source>
        <dbReference type="ARBA" id="ARBA00004609"/>
    </source>
</evidence>
<keyword evidence="14" id="KW-1133">Transmembrane helix</keyword>
<keyword evidence="5" id="KW-0146">Chitin degradation</keyword>
<feature type="signal peptide" evidence="15">
    <location>
        <begin position="1"/>
        <end position="19"/>
    </location>
</feature>
<evidence type="ECO:0000256" key="1">
    <source>
        <dbReference type="ARBA" id="ARBA00001941"/>
    </source>
</evidence>
<evidence type="ECO:0000256" key="4">
    <source>
        <dbReference type="ARBA" id="ARBA00022622"/>
    </source>
</evidence>
<dbReference type="InterPro" id="IPR011330">
    <property type="entry name" value="Glyco_hydro/deAcase_b/a-brl"/>
</dbReference>
<dbReference type="PANTHER" id="PTHR10587:SF135">
    <property type="entry name" value="CHITIN DEACETYLASE 3"/>
    <property type="match status" value="1"/>
</dbReference>
<keyword evidence="3" id="KW-1003">Cell membrane</keyword>
<keyword evidence="15" id="KW-0732">Signal</keyword>
<dbReference type="InterPro" id="IPR050248">
    <property type="entry name" value="Polysacc_deacetylase_ArnD"/>
</dbReference>
<evidence type="ECO:0000256" key="9">
    <source>
        <dbReference type="ARBA" id="ARBA00023288"/>
    </source>
</evidence>
<dbReference type="PROSITE" id="PS51677">
    <property type="entry name" value="NODB"/>
    <property type="match status" value="1"/>
</dbReference>
<dbReference type="GO" id="GO:0004099">
    <property type="term" value="F:chitin deacetylase activity"/>
    <property type="evidence" value="ECO:0007669"/>
    <property type="project" value="UniProtKB-EC"/>
</dbReference>
<gene>
    <name evidence="17" type="ORF">JR316_005795</name>
</gene>
<dbReference type="GO" id="GO:0006032">
    <property type="term" value="P:chitin catabolic process"/>
    <property type="evidence" value="ECO:0007669"/>
    <property type="project" value="UniProtKB-KW"/>
</dbReference>
<feature type="transmembrane region" description="Helical" evidence="14">
    <location>
        <begin position="412"/>
        <end position="431"/>
    </location>
</feature>
<sequence length="433" mass="47616">MFNLNAFYLLPFIIYYVAAVPTRSADGEMNNIHLPFNSLSNDWFHDDDHPVHALFKRAPGEDIEFPSIGTPAWASGYPPGPPDPALLPVEWVRALEEAIAAGKIPDIPQTTNYQGSSPVYPYGINPSSPEICSSTYKCRIPGDFWDSPNGVFGSSFDDGPTPSTPLLVDFLSSVNQTTTHFMIGIKMLYQPTQLQAMIDAGHDLAIHTWTHPYMTTLDNYQILGQLGWTMQLIYNSTGGRLAKFWRPPYGDSDRRVTAIAREVFGLRTVIWNYDTDDWIATPQEIGSSMSQFLAAPKSPGLMVLSHELTDMMVYAFIKSFPEIGANGWRFSSLAKALEDGRPYQDSSSSGAHNLHPDGIVLDVEPYTSTELTPSPSATDLVTSSAITPSPSAISANTADVTKSSTALRTFPLYLPVYIYLWTFCAIGALGFSL</sequence>
<comment type="catalytic activity">
    <reaction evidence="13">
        <text>[(1-&gt;4)-N-acetyl-beta-D-glucosaminyl](n) + n H2O = chitosan + n acetate</text>
        <dbReference type="Rhea" id="RHEA:10464"/>
        <dbReference type="Rhea" id="RHEA-COMP:9593"/>
        <dbReference type="Rhea" id="RHEA-COMP:9597"/>
        <dbReference type="ChEBI" id="CHEBI:15377"/>
        <dbReference type="ChEBI" id="CHEBI:17029"/>
        <dbReference type="ChEBI" id="CHEBI:30089"/>
        <dbReference type="ChEBI" id="CHEBI:57704"/>
        <dbReference type="EC" id="3.5.1.41"/>
    </reaction>
    <physiologicalReaction direction="left-to-right" evidence="13">
        <dbReference type="Rhea" id="RHEA:10465"/>
    </physiologicalReaction>
</comment>
<evidence type="ECO:0000313" key="17">
    <source>
        <dbReference type="EMBL" id="KAG5169239.1"/>
    </source>
</evidence>
<dbReference type="AlphaFoldDB" id="A0A8H7Y0Z4"/>
<feature type="chain" id="PRO_5034525526" description="chitin deacetylase" evidence="15">
    <location>
        <begin position="20"/>
        <end position="433"/>
    </location>
</feature>
<keyword evidence="4" id="KW-0325">Glycoprotein</keyword>
<organism evidence="17">
    <name type="scientific">Psilocybe cubensis</name>
    <name type="common">Psychedelic mushroom</name>
    <name type="synonym">Stropharia cubensis</name>
    <dbReference type="NCBI Taxonomy" id="181762"/>
    <lineage>
        <taxon>Eukaryota</taxon>
        <taxon>Fungi</taxon>
        <taxon>Dikarya</taxon>
        <taxon>Basidiomycota</taxon>
        <taxon>Agaricomycotina</taxon>
        <taxon>Agaricomycetes</taxon>
        <taxon>Agaricomycetidae</taxon>
        <taxon>Agaricales</taxon>
        <taxon>Agaricineae</taxon>
        <taxon>Strophariaceae</taxon>
        <taxon>Psilocybe</taxon>
    </lineage>
</organism>
<evidence type="ECO:0000256" key="7">
    <source>
        <dbReference type="ARBA" id="ARBA00023277"/>
    </source>
</evidence>
<dbReference type="Gene3D" id="3.20.20.370">
    <property type="entry name" value="Glycoside hydrolase/deacetylase"/>
    <property type="match status" value="1"/>
</dbReference>
<dbReference type="GO" id="GO:0098552">
    <property type="term" value="C:side of membrane"/>
    <property type="evidence" value="ECO:0007669"/>
    <property type="project" value="UniProtKB-KW"/>
</dbReference>
<keyword evidence="7" id="KW-0119">Carbohydrate metabolism</keyword>
<evidence type="ECO:0000256" key="10">
    <source>
        <dbReference type="ARBA" id="ARBA00023316"/>
    </source>
</evidence>
<evidence type="ECO:0000256" key="15">
    <source>
        <dbReference type="SAM" id="SignalP"/>
    </source>
</evidence>
<keyword evidence="6 14" id="KW-0472">Membrane</keyword>